<comment type="caution">
    <text evidence="1">The sequence shown here is derived from an EMBL/GenBank/DDBJ whole genome shotgun (WGS) entry which is preliminary data.</text>
</comment>
<accession>A0A9X6MEG0</accession>
<evidence type="ECO:0000313" key="1">
    <source>
        <dbReference type="EMBL" id="OUB71856.1"/>
    </source>
</evidence>
<evidence type="ECO:0000313" key="2">
    <source>
        <dbReference type="Proteomes" id="UP000194853"/>
    </source>
</evidence>
<dbReference type="RefSeq" id="WP_086403966.1">
    <property type="nucleotide sequence ID" value="NZ_MOOS01000083.1"/>
</dbReference>
<gene>
    <name evidence="1" type="ORF">BK750_09785</name>
</gene>
<organism evidence="1 2">
    <name type="scientific">Bacillus thuringiensis subsp. jegathesan</name>
    <dbReference type="NCBI Taxonomy" id="56955"/>
    <lineage>
        <taxon>Bacteria</taxon>
        <taxon>Bacillati</taxon>
        <taxon>Bacillota</taxon>
        <taxon>Bacilli</taxon>
        <taxon>Bacillales</taxon>
        <taxon>Bacillaceae</taxon>
        <taxon>Bacillus</taxon>
        <taxon>Bacillus cereus group</taxon>
    </lineage>
</organism>
<dbReference type="AlphaFoldDB" id="A0A9X6MEG0"/>
<reference evidence="1 2" key="1">
    <citation type="submission" date="2016-10" db="EMBL/GenBank/DDBJ databases">
        <title>Comparative genomics of Bacillus thuringiensis reveals a path to pathogens against multiple invertebrate hosts.</title>
        <authorList>
            <person name="Zheng J."/>
            <person name="Gao Q."/>
            <person name="Liu H."/>
            <person name="Peng D."/>
            <person name="Ruan L."/>
            <person name="Sun M."/>
        </authorList>
    </citation>
    <scope>NUCLEOTIDE SEQUENCE [LARGE SCALE GENOMIC DNA]</scope>
    <source>
        <strain evidence="1">BGSC 4CF1</strain>
    </source>
</reference>
<name>A0A9X6MEG0_BACTJ</name>
<dbReference type="EMBL" id="MOOS01000083">
    <property type="protein sequence ID" value="OUB71856.1"/>
    <property type="molecule type" value="Genomic_DNA"/>
</dbReference>
<dbReference type="Proteomes" id="UP000194853">
    <property type="component" value="Unassembled WGS sequence"/>
</dbReference>
<protein>
    <submittedName>
        <fullName evidence="1">Uncharacterized protein</fullName>
    </submittedName>
</protein>
<proteinExistence type="predicted"/>
<sequence>MSVHEKEHATKVEAKRPLVVADVLNFEGSAFLVAFLYESTYTIAQIVTPIAKINEEGSTLSDALIEIVRVNFNLADPIAFDLYTSSDILITETIGSPYILGQLKDKSETSECQRCIADPNLQEALRDLDIQPYRRKYEADRKGRSLFRKFGRWISKTTKHIINKLAV</sequence>